<dbReference type="Proteomes" id="UP000822688">
    <property type="component" value="Chromosome 4"/>
</dbReference>
<keyword evidence="1" id="KW-0732">Signal</keyword>
<dbReference type="AlphaFoldDB" id="A0A8T0I8Q1"/>
<evidence type="ECO:0000256" key="1">
    <source>
        <dbReference type="SAM" id="SignalP"/>
    </source>
</evidence>
<reference evidence="2" key="1">
    <citation type="submission" date="2020-06" db="EMBL/GenBank/DDBJ databases">
        <title>WGS assembly of Ceratodon purpureus strain R40.</title>
        <authorList>
            <person name="Carey S.B."/>
            <person name="Jenkins J."/>
            <person name="Shu S."/>
            <person name="Lovell J.T."/>
            <person name="Sreedasyam A."/>
            <person name="Maumus F."/>
            <person name="Tiley G.P."/>
            <person name="Fernandez-Pozo N."/>
            <person name="Barry K."/>
            <person name="Chen C."/>
            <person name="Wang M."/>
            <person name="Lipzen A."/>
            <person name="Daum C."/>
            <person name="Saski C.A."/>
            <person name="Payton A.C."/>
            <person name="Mcbreen J.C."/>
            <person name="Conrad R.E."/>
            <person name="Kollar L.M."/>
            <person name="Olsson S."/>
            <person name="Huttunen S."/>
            <person name="Landis J.B."/>
            <person name="Wickett N.J."/>
            <person name="Johnson M.G."/>
            <person name="Rensing S.A."/>
            <person name="Grimwood J."/>
            <person name="Schmutz J."/>
            <person name="Mcdaniel S.F."/>
        </authorList>
    </citation>
    <scope>NUCLEOTIDE SEQUENCE</scope>
    <source>
        <strain evidence="2">R40</strain>
    </source>
</reference>
<accession>A0A8T0I8Q1</accession>
<organism evidence="2 3">
    <name type="scientific">Ceratodon purpureus</name>
    <name type="common">Fire moss</name>
    <name type="synonym">Dicranum purpureum</name>
    <dbReference type="NCBI Taxonomy" id="3225"/>
    <lineage>
        <taxon>Eukaryota</taxon>
        <taxon>Viridiplantae</taxon>
        <taxon>Streptophyta</taxon>
        <taxon>Embryophyta</taxon>
        <taxon>Bryophyta</taxon>
        <taxon>Bryophytina</taxon>
        <taxon>Bryopsida</taxon>
        <taxon>Dicranidae</taxon>
        <taxon>Pseudoditrichales</taxon>
        <taxon>Ditrichaceae</taxon>
        <taxon>Ceratodon</taxon>
    </lineage>
</organism>
<keyword evidence="3" id="KW-1185">Reference proteome</keyword>
<proteinExistence type="predicted"/>
<feature type="signal peptide" evidence="1">
    <location>
        <begin position="1"/>
        <end position="18"/>
    </location>
</feature>
<comment type="caution">
    <text evidence="2">The sequence shown here is derived from an EMBL/GenBank/DDBJ whole genome shotgun (WGS) entry which is preliminary data.</text>
</comment>
<evidence type="ECO:0000313" key="2">
    <source>
        <dbReference type="EMBL" id="KAG0578823.1"/>
    </source>
</evidence>
<gene>
    <name evidence="2" type="ORF">KC19_4G052000</name>
</gene>
<dbReference type="EMBL" id="CM026424">
    <property type="protein sequence ID" value="KAG0578823.1"/>
    <property type="molecule type" value="Genomic_DNA"/>
</dbReference>
<feature type="chain" id="PRO_5035719152" evidence="1">
    <location>
        <begin position="19"/>
        <end position="55"/>
    </location>
</feature>
<evidence type="ECO:0000313" key="3">
    <source>
        <dbReference type="Proteomes" id="UP000822688"/>
    </source>
</evidence>
<name>A0A8T0I8Q1_CERPU</name>
<protein>
    <submittedName>
        <fullName evidence="2">Uncharacterized protein</fullName>
    </submittedName>
</protein>
<sequence length="55" mass="5755">MSLLTSLTSVAIPWWVLSAHGLVMKNGAEYILGCQNLVRVDGLQGGGNGVTVTLL</sequence>